<sequence length="54" mass="5709">MGSADIPCKRMGKLTVDQKLLSGTHAAENVGTYVQKQAGAPTRKQLIADLKPGN</sequence>
<organism evidence="1 2">
    <name type="scientific">Trifolium medium</name>
    <dbReference type="NCBI Taxonomy" id="97028"/>
    <lineage>
        <taxon>Eukaryota</taxon>
        <taxon>Viridiplantae</taxon>
        <taxon>Streptophyta</taxon>
        <taxon>Embryophyta</taxon>
        <taxon>Tracheophyta</taxon>
        <taxon>Spermatophyta</taxon>
        <taxon>Magnoliopsida</taxon>
        <taxon>eudicotyledons</taxon>
        <taxon>Gunneridae</taxon>
        <taxon>Pentapetalae</taxon>
        <taxon>rosids</taxon>
        <taxon>fabids</taxon>
        <taxon>Fabales</taxon>
        <taxon>Fabaceae</taxon>
        <taxon>Papilionoideae</taxon>
        <taxon>50 kb inversion clade</taxon>
        <taxon>NPAAA clade</taxon>
        <taxon>Hologalegina</taxon>
        <taxon>IRL clade</taxon>
        <taxon>Trifolieae</taxon>
        <taxon>Trifolium</taxon>
    </lineage>
</organism>
<accession>A0A392SUS8</accession>
<name>A0A392SUS8_9FABA</name>
<proteinExistence type="predicted"/>
<protein>
    <submittedName>
        <fullName evidence="1">Uncharacterized protein</fullName>
    </submittedName>
</protein>
<keyword evidence="2" id="KW-1185">Reference proteome</keyword>
<evidence type="ECO:0000313" key="1">
    <source>
        <dbReference type="EMBL" id="MCI52583.1"/>
    </source>
</evidence>
<dbReference type="EMBL" id="LXQA010449487">
    <property type="protein sequence ID" value="MCI52583.1"/>
    <property type="molecule type" value="Genomic_DNA"/>
</dbReference>
<evidence type="ECO:0000313" key="2">
    <source>
        <dbReference type="Proteomes" id="UP000265520"/>
    </source>
</evidence>
<dbReference type="Proteomes" id="UP000265520">
    <property type="component" value="Unassembled WGS sequence"/>
</dbReference>
<dbReference type="AlphaFoldDB" id="A0A392SUS8"/>
<reference evidence="1 2" key="1">
    <citation type="journal article" date="2018" name="Front. Plant Sci.">
        <title>Red Clover (Trifolium pratense) and Zigzag Clover (T. medium) - A Picture of Genomic Similarities and Differences.</title>
        <authorList>
            <person name="Dluhosova J."/>
            <person name="Istvanek J."/>
            <person name="Nedelnik J."/>
            <person name="Repkova J."/>
        </authorList>
    </citation>
    <scope>NUCLEOTIDE SEQUENCE [LARGE SCALE GENOMIC DNA]</scope>
    <source>
        <strain evidence="2">cv. 10/8</strain>
        <tissue evidence="1">Leaf</tissue>
    </source>
</reference>
<comment type="caution">
    <text evidence="1">The sequence shown here is derived from an EMBL/GenBank/DDBJ whole genome shotgun (WGS) entry which is preliminary data.</text>
</comment>